<organism evidence="2 3">
    <name type="scientific">Bordetella bronchiseptica 253</name>
    <dbReference type="NCBI Taxonomy" id="568707"/>
    <lineage>
        <taxon>Bacteria</taxon>
        <taxon>Pseudomonadati</taxon>
        <taxon>Pseudomonadota</taxon>
        <taxon>Betaproteobacteria</taxon>
        <taxon>Burkholderiales</taxon>
        <taxon>Alcaligenaceae</taxon>
        <taxon>Bordetella</taxon>
    </lineage>
</organism>
<sequence>MALEIEDADGVPYVGLGLHFAEFPLGRRFRTVGRTITEADLVNFVNATGFTEVLFTDTEFVQAQSDMRGRVVPGALVFSMVEGLLMQACMQHTGFAFLEMELKVEGPTCVGDTLHVRCEVIEARPSKSRADRGLVRTRNHVVNQRGEVVMVYTPMRFVRRQ</sequence>
<dbReference type="Pfam" id="PF13452">
    <property type="entry name" value="FAS1_DH_region"/>
    <property type="match status" value="1"/>
</dbReference>
<gene>
    <name evidence="2" type="ORF">BN112_2776</name>
</gene>
<reference evidence="2 3" key="1">
    <citation type="journal article" date="2012" name="BMC Genomics">
        <title>Comparative genomics of the classical Bordetella subspecies: the evolution and exchange of virulence-associated diversity amongst closely related pathogens.</title>
        <authorList>
            <person name="Park J."/>
            <person name="Zhang Y."/>
            <person name="Buboltz A.M."/>
            <person name="Zhang X."/>
            <person name="Schuster S.C."/>
            <person name="Ahuja U."/>
            <person name="Liu M."/>
            <person name="Miller J.F."/>
            <person name="Sebaihia M."/>
            <person name="Bentley S.D."/>
            <person name="Parkhill J."/>
            <person name="Harvill E.T."/>
        </authorList>
    </citation>
    <scope>NUCLEOTIDE SEQUENCE [LARGE SCALE GENOMIC DNA]</scope>
    <source>
        <strain evidence="2 3">253</strain>
    </source>
</reference>
<dbReference type="RefSeq" id="WP_015064568.1">
    <property type="nucleotide sequence ID" value="NC_019382.1"/>
</dbReference>
<evidence type="ECO:0000259" key="1">
    <source>
        <dbReference type="Pfam" id="PF13452"/>
    </source>
</evidence>
<evidence type="ECO:0000313" key="2">
    <source>
        <dbReference type="EMBL" id="CCJ54693.1"/>
    </source>
</evidence>
<dbReference type="InterPro" id="IPR052342">
    <property type="entry name" value="MCH/BMMD"/>
</dbReference>
<evidence type="ECO:0000313" key="3">
    <source>
        <dbReference type="Proteomes" id="UP000007564"/>
    </source>
</evidence>
<dbReference type="Proteomes" id="UP000007564">
    <property type="component" value="Chromosome"/>
</dbReference>
<feature type="domain" description="FAS1-like dehydratase" evidence="1">
    <location>
        <begin position="26"/>
        <end position="150"/>
    </location>
</feature>
<protein>
    <recommendedName>
        <fullName evidence="1">FAS1-like dehydratase domain-containing protein</fullName>
    </recommendedName>
</protein>
<dbReference type="KEGG" id="bbh:BN112_2776"/>
<dbReference type="OrthoDB" id="6703795at2"/>
<dbReference type="AlphaFoldDB" id="A0A0C6P8P7"/>
<dbReference type="EMBL" id="HE965806">
    <property type="protein sequence ID" value="CCJ54693.1"/>
    <property type="molecule type" value="Genomic_DNA"/>
</dbReference>
<dbReference type="InterPro" id="IPR039569">
    <property type="entry name" value="FAS1-like_DH_region"/>
</dbReference>
<dbReference type="PANTHER" id="PTHR43664">
    <property type="entry name" value="MONOAMINE OXIDASE-RELATED"/>
    <property type="match status" value="1"/>
</dbReference>
<accession>A0A0C6P8P7</accession>
<dbReference type="HOGENOM" id="CLU_094876_0_0_4"/>
<dbReference type="PANTHER" id="PTHR43664:SF1">
    <property type="entry name" value="BETA-METHYLMALYL-COA DEHYDRATASE"/>
    <property type="match status" value="1"/>
</dbReference>
<dbReference type="Gene3D" id="3.10.129.10">
    <property type="entry name" value="Hotdog Thioesterase"/>
    <property type="match status" value="1"/>
</dbReference>
<name>A0A0C6P8P7_BORBO</name>
<proteinExistence type="predicted"/>
<dbReference type="InterPro" id="IPR029069">
    <property type="entry name" value="HotDog_dom_sf"/>
</dbReference>
<dbReference type="SUPFAM" id="SSF54637">
    <property type="entry name" value="Thioesterase/thiol ester dehydrase-isomerase"/>
    <property type="match status" value="1"/>
</dbReference>